<accession>A0A1E7R9A3</accession>
<protein>
    <submittedName>
        <fullName evidence="1">Uncharacterized protein</fullName>
    </submittedName>
</protein>
<name>A0A1E7R9A3_9GAMM</name>
<dbReference type="Proteomes" id="UP000185895">
    <property type="component" value="Unassembled WGS sequence"/>
</dbReference>
<dbReference type="STRING" id="1262585.BJI46_02515"/>
<dbReference type="EMBL" id="MKKK01000023">
    <property type="protein sequence ID" value="OEY95813.1"/>
    <property type="molecule type" value="Genomic_DNA"/>
</dbReference>
<gene>
    <name evidence="1" type="ORF">BJI46_02515</name>
</gene>
<dbReference type="AlphaFoldDB" id="A0A1E7R9A3"/>
<sequence length="59" mass="6263">MAKEKKNAEGTLKIIVADAVKKAVDAIGDAGAYTNFVSNIGTSRDKAAHDRIPLCRCSE</sequence>
<proteinExistence type="predicted"/>
<keyword evidence="2" id="KW-1185">Reference proteome</keyword>
<evidence type="ECO:0000313" key="1">
    <source>
        <dbReference type="EMBL" id="OEY95813.1"/>
    </source>
</evidence>
<organism evidence="1 2">
    <name type="scientific">Acinetobacter qingfengensis</name>
    <dbReference type="NCBI Taxonomy" id="1262585"/>
    <lineage>
        <taxon>Bacteria</taxon>
        <taxon>Pseudomonadati</taxon>
        <taxon>Pseudomonadota</taxon>
        <taxon>Gammaproteobacteria</taxon>
        <taxon>Moraxellales</taxon>
        <taxon>Moraxellaceae</taxon>
        <taxon>Acinetobacter</taxon>
    </lineage>
</organism>
<dbReference type="RefSeq" id="WP_070069848.1">
    <property type="nucleotide sequence ID" value="NZ_MKKK01000023.1"/>
</dbReference>
<evidence type="ECO:0000313" key="2">
    <source>
        <dbReference type="Proteomes" id="UP000185895"/>
    </source>
</evidence>
<reference evidence="1 2" key="1">
    <citation type="submission" date="2016-09" db="EMBL/GenBank/DDBJ databases">
        <authorList>
            <person name="Capua I."/>
            <person name="De Benedictis P."/>
            <person name="Joannis T."/>
            <person name="Lombin L.H."/>
            <person name="Cattoli G."/>
        </authorList>
    </citation>
    <scope>NUCLEOTIDE SEQUENCE [LARGE SCALE GENOMIC DNA]</scope>
    <source>
        <strain evidence="1 2">ANC 4671</strain>
    </source>
</reference>
<comment type="caution">
    <text evidence="1">The sequence shown here is derived from an EMBL/GenBank/DDBJ whole genome shotgun (WGS) entry which is preliminary data.</text>
</comment>